<dbReference type="GO" id="GO:0003677">
    <property type="term" value="F:DNA binding"/>
    <property type="evidence" value="ECO:0007669"/>
    <property type="project" value="UniProtKB-KW"/>
</dbReference>
<dbReference type="SUPFAM" id="SSF47729">
    <property type="entry name" value="IHF-like DNA-binding proteins"/>
    <property type="match status" value="1"/>
</dbReference>
<dbReference type="PANTHER" id="PTHR33175:SF5">
    <property type="entry name" value="INTEGRATION HOST FACTOR SUBUNIT BETA"/>
    <property type="match status" value="1"/>
</dbReference>
<dbReference type="InterPro" id="IPR020816">
    <property type="entry name" value="Histone-like_DNA-bd_CS"/>
</dbReference>
<dbReference type="NCBIfam" id="NF001222">
    <property type="entry name" value="PRK00199.1"/>
    <property type="match status" value="1"/>
</dbReference>
<feature type="region of interest" description="Disordered" evidence="4">
    <location>
        <begin position="60"/>
        <end position="102"/>
    </location>
</feature>
<comment type="similarity">
    <text evidence="1 3">Belongs to the bacterial histone-like protein family.</text>
</comment>
<dbReference type="Proteomes" id="UP000295724">
    <property type="component" value="Unassembled WGS sequence"/>
</dbReference>
<keyword evidence="6" id="KW-1185">Reference proteome</keyword>
<name>A0A4R6XG17_9GAMM</name>
<dbReference type="PANTHER" id="PTHR33175">
    <property type="entry name" value="DNA-BINDING PROTEIN HU"/>
    <property type="match status" value="1"/>
</dbReference>
<dbReference type="GO" id="GO:0005829">
    <property type="term" value="C:cytosol"/>
    <property type="evidence" value="ECO:0007669"/>
    <property type="project" value="TreeGrafter"/>
</dbReference>
<protein>
    <submittedName>
        <fullName evidence="5">Integration host factor subunit beta</fullName>
    </submittedName>
</protein>
<feature type="compositionally biased region" description="Basic and acidic residues" evidence="4">
    <location>
        <begin position="88"/>
        <end position="102"/>
    </location>
</feature>
<evidence type="ECO:0000256" key="3">
    <source>
        <dbReference type="RuleBase" id="RU003939"/>
    </source>
</evidence>
<proteinExistence type="inferred from homology"/>
<dbReference type="InterPro" id="IPR000119">
    <property type="entry name" value="Hist_DNA-bd"/>
</dbReference>
<organism evidence="5 6">
    <name type="scientific">Marinicella litoralis</name>
    <dbReference type="NCBI Taxonomy" id="644220"/>
    <lineage>
        <taxon>Bacteria</taxon>
        <taxon>Pseudomonadati</taxon>
        <taxon>Pseudomonadota</taxon>
        <taxon>Gammaproteobacteria</taxon>
        <taxon>Lysobacterales</taxon>
        <taxon>Marinicellaceae</taxon>
        <taxon>Marinicella</taxon>
    </lineage>
</organism>
<dbReference type="InterPro" id="IPR010992">
    <property type="entry name" value="IHF-like_DNA-bd_dom_sf"/>
</dbReference>
<dbReference type="SMART" id="SM00411">
    <property type="entry name" value="BHL"/>
    <property type="match status" value="1"/>
</dbReference>
<dbReference type="PRINTS" id="PR01727">
    <property type="entry name" value="DNABINDINGHU"/>
</dbReference>
<dbReference type="CDD" id="cd13836">
    <property type="entry name" value="IHF_B"/>
    <property type="match status" value="1"/>
</dbReference>
<evidence type="ECO:0000313" key="6">
    <source>
        <dbReference type="Proteomes" id="UP000295724"/>
    </source>
</evidence>
<gene>
    <name evidence="5" type="ORF">C8D91_2228</name>
</gene>
<evidence type="ECO:0000313" key="5">
    <source>
        <dbReference type="EMBL" id="TDR18312.1"/>
    </source>
</evidence>
<evidence type="ECO:0000256" key="1">
    <source>
        <dbReference type="ARBA" id="ARBA00010529"/>
    </source>
</evidence>
<reference evidence="5 6" key="1">
    <citation type="submission" date="2019-03" db="EMBL/GenBank/DDBJ databases">
        <title>Genomic Encyclopedia of Type Strains, Phase IV (KMG-IV): sequencing the most valuable type-strain genomes for metagenomic binning, comparative biology and taxonomic classification.</title>
        <authorList>
            <person name="Goeker M."/>
        </authorList>
    </citation>
    <scope>NUCLEOTIDE SEQUENCE [LARGE SCALE GENOMIC DNA]</scope>
    <source>
        <strain evidence="5 6">DSM 25488</strain>
    </source>
</reference>
<accession>A0A4R6XG17</accession>
<evidence type="ECO:0000256" key="4">
    <source>
        <dbReference type="SAM" id="MobiDB-lite"/>
    </source>
</evidence>
<comment type="caution">
    <text evidence="5">The sequence shown here is derived from an EMBL/GenBank/DDBJ whole genome shotgun (WGS) entry which is preliminary data.</text>
</comment>
<sequence>MKDSITRSELINLLASQFEGSELSKSDISLSVREIINHMSSTIANGDRIEIRGFGSFTLRQRNPRMGRNPKTGEPVPLGAKYAPHFKPGKDLKEQVKGKVGS</sequence>
<dbReference type="GO" id="GO:0030527">
    <property type="term" value="F:structural constituent of chromatin"/>
    <property type="evidence" value="ECO:0007669"/>
    <property type="project" value="InterPro"/>
</dbReference>
<keyword evidence="2" id="KW-0238">DNA-binding</keyword>
<dbReference type="PROSITE" id="PS00045">
    <property type="entry name" value="HISTONE_LIKE"/>
    <property type="match status" value="1"/>
</dbReference>
<dbReference type="EMBL" id="SNZB01000005">
    <property type="protein sequence ID" value="TDR18312.1"/>
    <property type="molecule type" value="Genomic_DNA"/>
</dbReference>
<evidence type="ECO:0000256" key="2">
    <source>
        <dbReference type="ARBA" id="ARBA00023125"/>
    </source>
</evidence>
<dbReference type="Pfam" id="PF00216">
    <property type="entry name" value="Bac_DNA_binding"/>
    <property type="match status" value="1"/>
</dbReference>
<dbReference type="Gene3D" id="4.10.520.10">
    <property type="entry name" value="IHF-like DNA-binding proteins"/>
    <property type="match status" value="1"/>
</dbReference>
<dbReference type="AlphaFoldDB" id="A0A4R6XG17"/>